<name>A0A3G2L9Q1_9FLAO</name>
<protein>
    <submittedName>
        <fullName evidence="2">SDR family oxidoreductase</fullName>
    </submittedName>
</protein>
<dbReference type="PANTHER" id="PTHR47129">
    <property type="entry name" value="QUINONE OXIDOREDUCTASE 2"/>
    <property type="match status" value="1"/>
</dbReference>
<dbReference type="KEGG" id="emar:D1013_16935"/>
<dbReference type="Pfam" id="PF05368">
    <property type="entry name" value="NmrA"/>
    <property type="match status" value="1"/>
</dbReference>
<sequence>MILITGATGPFGSHVITSLLQLGTDVTEISALVRDKKKASHVLPPEIELKQSNYDDIDSLKNAFRGVDKLMFVSGNEIGKRDSQHKNVVDAAKDSGVKHIIYTSFIRKEISQPSGIAFLQDTHIKTENWIKESGLTYTILQNALYLDSVPMFLGENVLQEGIIYQPAAEGKMTPVLRSELAEAAARILSTEGHENKVYPLSNGDSVSYDDIAQILSEKSGKQIVYRSPSVSEFKEALQKKNVPAEYIDLFVGFSTAQYQGELELPDNTLESILGRKPSSVKKSLDAIYA</sequence>
<dbReference type="RefSeq" id="WP_121849954.1">
    <property type="nucleotide sequence ID" value="NZ_CP032050.1"/>
</dbReference>
<dbReference type="OrthoDB" id="9780595at2"/>
<keyword evidence="3" id="KW-1185">Reference proteome</keyword>
<evidence type="ECO:0000313" key="2">
    <source>
        <dbReference type="EMBL" id="AYN68943.1"/>
    </source>
</evidence>
<dbReference type="InterPro" id="IPR036291">
    <property type="entry name" value="NAD(P)-bd_dom_sf"/>
</dbReference>
<dbReference type="Gene3D" id="3.40.50.720">
    <property type="entry name" value="NAD(P)-binding Rossmann-like Domain"/>
    <property type="match status" value="1"/>
</dbReference>
<gene>
    <name evidence="2" type="ORF">D1013_16935</name>
</gene>
<dbReference type="Gene3D" id="3.90.25.10">
    <property type="entry name" value="UDP-galactose 4-epimerase, domain 1"/>
    <property type="match status" value="1"/>
</dbReference>
<organism evidence="2 3">
    <name type="scientific">Euzebyella marina</name>
    <dbReference type="NCBI Taxonomy" id="1761453"/>
    <lineage>
        <taxon>Bacteria</taxon>
        <taxon>Pseudomonadati</taxon>
        <taxon>Bacteroidota</taxon>
        <taxon>Flavobacteriia</taxon>
        <taxon>Flavobacteriales</taxon>
        <taxon>Flavobacteriaceae</taxon>
        <taxon>Euzebyella</taxon>
    </lineage>
</organism>
<accession>A0A3G2L9Q1</accession>
<proteinExistence type="predicted"/>
<dbReference type="EMBL" id="CP032050">
    <property type="protein sequence ID" value="AYN68943.1"/>
    <property type="molecule type" value="Genomic_DNA"/>
</dbReference>
<dbReference type="InterPro" id="IPR008030">
    <property type="entry name" value="NmrA-like"/>
</dbReference>
<dbReference type="Proteomes" id="UP000276309">
    <property type="component" value="Chromosome"/>
</dbReference>
<evidence type="ECO:0000313" key="3">
    <source>
        <dbReference type="Proteomes" id="UP000276309"/>
    </source>
</evidence>
<feature type="domain" description="NmrA-like" evidence="1">
    <location>
        <begin position="2"/>
        <end position="261"/>
    </location>
</feature>
<dbReference type="CDD" id="cd05269">
    <property type="entry name" value="TMR_SDR_a"/>
    <property type="match status" value="1"/>
</dbReference>
<dbReference type="AlphaFoldDB" id="A0A3G2L9Q1"/>
<dbReference type="SUPFAM" id="SSF51735">
    <property type="entry name" value="NAD(P)-binding Rossmann-fold domains"/>
    <property type="match status" value="1"/>
</dbReference>
<evidence type="ECO:0000259" key="1">
    <source>
        <dbReference type="Pfam" id="PF05368"/>
    </source>
</evidence>
<reference evidence="2 3" key="1">
    <citation type="submission" date="2018-08" db="EMBL/GenBank/DDBJ databases">
        <title>The reduced genetic potential of extracellular carbohydrate catabolism in Euzebyella marina RN62, a Flavobacteriia bacterium isolated from the hadal water.</title>
        <authorList>
            <person name="Xue C."/>
        </authorList>
    </citation>
    <scope>NUCLEOTIDE SEQUENCE [LARGE SCALE GENOMIC DNA]</scope>
    <source>
        <strain evidence="2 3">RN62</strain>
    </source>
</reference>
<dbReference type="PANTHER" id="PTHR47129:SF1">
    <property type="entry name" value="NMRA-LIKE DOMAIN-CONTAINING PROTEIN"/>
    <property type="match status" value="1"/>
</dbReference>
<dbReference type="InterPro" id="IPR052718">
    <property type="entry name" value="NmrA-type_oxidoreductase"/>
</dbReference>